<dbReference type="InterPro" id="IPR027417">
    <property type="entry name" value="P-loop_NTPase"/>
</dbReference>
<dbReference type="RefSeq" id="WP_008729748.1">
    <property type="nucleotide sequence ID" value="NZ_AKFT01000020.1"/>
</dbReference>
<feature type="non-terminal residue" evidence="1">
    <location>
        <position position="229"/>
    </location>
</feature>
<evidence type="ECO:0000313" key="2">
    <source>
        <dbReference type="Proteomes" id="UP000002941"/>
    </source>
</evidence>
<dbReference type="Gene3D" id="3.40.50.300">
    <property type="entry name" value="P-loop containing nucleotide triphosphate hydrolases"/>
    <property type="match status" value="1"/>
</dbReference>
<comment type="caution">
    <text evidence="1">The sequence shown here is derived from an EMBL/GenBank/DDBJ whole genome shotgun (WGS) entry which is preliminary data.</text>
</comment>
<dbReference type="AlphaFoldDB" id="J0NJM1"/>
<organism evidence="1 2">
    <name type="scientific">Actinomyces massiliensis F0489</name>
    <dbReference type="NCBI Taxonomy" id="1125718"/>
    <lineage>
        <taxon>Bacteria</taxon>
        <taxon>Bacillati</taxon>
        <taxon>Actinomycetota</taxon>
        <taxon>Actinomycetes</taxon>
        <taxon>Actinomycetales</taxon>
        <taxon>Actinomycetaceae</taxon>
        <taxon>Actinomyces</taxon>
    </lineage>
</organism>
<accession>J0NJM1</accession>
<reference evidence="1 2" key="1">
    <citation type="submission" date="2012-05" db="EMBL/GenBank/DDBJ databases">
        <authorList>
            <person name="Harkins D.M."/>
            <person name="Madupu R."/>
            <person name="Durkin A.S."/>
            <person name="Torralba M."/>
            <person name="Methe B."/>
            <person name="Sutton G.G."/>
            <person name="Nelson K.E."/>
        </authorList>
    </citation>
    <scope>NUCLEOTIDE SEQUENCE [LARGE SCALE GENOMIC DNA]</scope>
    <source>
        <strain evidence="1 2">F0489</strain>
    </source>
</reference>
<feature type="non-terminal residue" evidence="1">
    <location>
        <position position="1"/>
    </location>
</feature>
<sequence>VEPSVGLGMFRFSTYRMRQDLEENWPTITSNPLVGHLLKVQGSIFVEPANDDPVEDDDQVVENLPLVADSDQARVVADALAGRSLVVEGPPGTGKSQTVANIIFRALAQGRTVMFVAEKATTLDVVARRLREEAGIGDLLLNLHDNGMKPAEIYRDLRRALELRAPESDAADDDPDALRRELAALRKRLGEYREGLHDPRDGASYYRARRELIEERDAEGDGLEQAQAT</sequence>
<dbReference type="Proteomes" id="UP000002941">
    <property type="component" value="Unassembled WGS sequence"/>
</dbReference>
<dbReference type="eggNOG" id="COG0467">
    <property type="taxonomic scope" value="Bacteria"/>
</dbReference>
<dbReference type="SUPFAM" id="SSF52540">
    <property type="entry name" value="P-loop containing nucleoside triphosphate hydrolases"/>
    <property type="match status" value="1"/>
</dbReference>
<protein>
    <submittedName>
        <fullName evidence="1">AAA protein</fullName>
    </submittedName>
</protein>
<keyword evidence="2" id="KW-1185">Reference proteome</keyword>
<evidence type="ECO:0000313" key="1">
    <source>
        <dbReference type="EMBL" id="EJF47309.1"/>
    </source>
</evidence>
<name>J0NJM1_9ACTO</name>
<proteinExistence type="predicted"/>
<dbReference type="EMBL" id="AKFT01000020">
    <property type="protein sequence ID" value="EJF47309.1"/>
    <property type="molecule type" value="Genomic_DNA"/>
</dbReference>
<gene>
    <name evidence="1" type="ORF">HMPREF1318_2240</name>
</gene>
<dbReference type="OrthoDB" id="9757917at2"/>
<dbReference type="Pfam" id="PF13604">
    <property type="entry name" value="AAA_30"/>
    <property type="match status" value="1"/>
</dbReference>